<dbReference type="VEuPathDB" id="FungiDB:H257_10161"/>
<dbReference type="Gene3D" id="1.20.120.350">
    <property type="entry name" value="Voltage-gated potassium channels. Chain C"/>
    <property type="match status" value="1"/>
</dbReference>
<keyword evidence="4 6" id="KW-0472">Membrane</keyword>
<dbReference type="PANTHER" id="PTHR38483:SF1">
    <property type="entry name" value="ION TRANSPORT DOMAIN-CONTAINING PROTEIN"/>
    <property type="match status" value="1"/>
</dbReference>
<dbReference type="GO" id="GO:0016020">
    <property type="term" value="C:membrane"/>
    <property type="evidence" value="ECO:0007669"/>
    <property type="project" value="UniProtKB-SubCell"/>
</dbReference>
<keyword evidence="3 6" id="KW-1133">Transmembrane helix</keyword>
<dbReference type="STRING" id="112090.W4G9R2"/>
<dbReference type="SUPFAM" id="SSF81324">
    <property type="entry name" value="Voltage-gated potassium channels"/>
    <property type="match status" value="1"/>
</dbReference>
<feature type="transmembrane region" description="Helical" evidence="6">
    <location>
        <begin position="70"/>
        <end position="91"/>
    </location>
</feature>
<evidence type="ECO:0000313" key="7">
    <source>
        <dbReference type="EMBL" id="ETV75794.1"/>
    </source>
</evidence>
<evidence type="ECO:0000256" key="2">
    <source>
        <dbReference type="ARBA" id="ARBA00022692"/>
    </source>
</evidence>
<organism evidence="7">
    <name type="scientific">Aphanomyces astaci</name>
    <name type="common">Crayfish plague agent</name>
    <dbReference type="NCBI Taxonomy" id="112090"/>
    <lineage>
        <taxon>Eukaryota</taxon>
        <taxon>Sar</taxon>
        <taxon>Stramenopiles</taxon>
        <taxon>Oomycota</taxon>
        <taxon>Saprolegniomycetes</taxon>
        <taxon>Saprolegniales</taxon>
        <taxon>Verrucalvaceae</taxon>
        <taxon>Aphanomyces</taxon>
    </lineage>
</organism>
<proteinExistence type="predicted"/>
<feature type="region of interest" description="Disordered" evidence="5">
    <location>
        <begin position="205"/>
        <end position="230"/>
    </location>
</feature>
<accession>W4G9R2</accession>
<evidence type="ECO:0000256" key="6">
    <source>
        <dbReference type="SAM" id="Phobius"/>
    </source>
</evidence>
<feature type="transmembrane region" description="Helical" evidence="6">
    <location>
        <begin position="37"/>
        <end position="58"/>
    </location>
</feature>
<evidence type="ECO:0000256" key="1">
    <source>
        <dbReference type="ARBA" id="ARBA00004141"/>
    </source>
</evidence>
<dbReference type="EMBL" id="KI913139">
    <property type="protein sequence ID" value="ETV75794.1"/>
    <property type="molecule type" value="Genomic_DNA"/>
</dbReference>
<sequence>MVCPCSRQAGSNMQQSRPHLSCSEYAMVVASRLYFSAFYRTVYLIMIASSVACVAWTVANHWRTPTSEVFISLEILLCCMLVVEVVIRMLALKRKFWTRWTNLFDVAASVLSIVSVALYFHQEGVMEELEEVAADFMMMFRNANQYMRLAVFLKNRKMLSSQKSADSNGIDFDDLDEEEQTSMLQETREEEVDHKDVEAAVVVKDDDHKATAAPTEAAAVSDYDEVALTT</sequence>
<dbReference type="GeneID" id="20812157"/>
<reference evidence="7" key="1">
    <citation type="submission" date="2013-12" db="EMBL/GenBank/DDBJ databases">
        <title>The Genome Sequence of Aphanomyces astaci APO3.</title>
        <authorList>
            <consortium name="The Broad Institute Genomics Platform"/>
            <person name="Russ C."/>
            <person name="Tyler B."/>
            <person name="van West P."/>
            <person name="Dieguez-Uribeondo J."/>
            <person name="Young S.K."/>
            <person name="Zeng Q."/>
            <person name="Gargeya S."/>
            <person name="Fitzgerald M."/>
            <person name="Abouelleil A."/>
            <person name="Alvarado L."/>
            <person name="Chapman S.B."/>
            <person name="Gainer-Dewar J."/>
            <person name="Goldberg J."/>
            <person name="Griggs A."/>
            <person name="Gujja S."/>
            <person name="Hansen M."/>
            <person name="Howarth C."/>
            <person name="Imamovic A."/>
            <person name="Ireland A."/>
            <person name="Larimer J."/>
            <person name="McCowan C."/>
            <person name="Murphy C."/>
            <person name="Pearson M."/>
            <person name="Poon T.W."/>
            <person name="Priest M."/>
            <person name="Roberts A."/>
            <person name="Saif S."/>
            <person name="Shea T."/>
            <person name="Sykes S."/>
            <person name="Wortman J."/>
            <person name="Nusbaum C."/>
            <person name="Birren B."/>
        </authorList>
    </citation>
    <scope>NUCLEOTIDE SEQUENCE [LARGE SCALE GENOMIC DNA]</scope>
    <source>
        <strain evidence="7">APO3</strain>
    </source>
</reference>
<dbReference type="InterPro" id="IPR027359">
    <property type="entry name" value="Volt_channel_dom_sf"/>
</dbReference>
<dbReference type="RefSeq" id="XP_009834925.1">
    <property type="nucleotide sequence ID" value="XM_009836623.1"/>
</dbReference>
<dbReference type="OrthoDB" id="429183at2759"/>
<name>W4G9R2_APHAT</name>
<keyword evidence="2 6" id="KW-0812">Transmembrane</keyword>
<gene>
    <name evidence="7" type="ORF">H257_10161</name>
</gene>
<protein>
    <recommendedName>
        <fullName evidence="8">Ion transport domain-containing protein</fullName>
    </recommendedName>
</protein>
<evidence type="ECO:0000256" key="5">
    <source>
        <dbReference type="SAM" id="MobiDB-lite"/>
    </source>
</evidence>
<evidence type="ECO:0008006" key="8">
    <source>
        <dbReference type="Google" id="ProtNLM"/>
    </source>
</evidence>
<dbReference type="AlphaFoldDB" id="W4G9R2"/>
<dbReference type="PANTHER" id="PTHR38483">
    <property type="entry name" value="CHROMOSOME 1, WHOLE GENOME SHOTGUN SEQUENCE"/>
    <property type="match status" value="1"/>
</dbReference>
<comment type="subcellular location">
    <subcellularLocation>
        <location evidence="1">Membrane</location>
        <topology evidence="1">Multi-pass membrane protein</topology>
    </subcellularLocation>
</comment>
<evidence type="ECO:0000256" key="3">
    <source>
        <dbReference type="ARBA" id="ARBA00022989"/>
    </source>
</evidence>
<evidence type="ECO:0000256" key="4">
    <source>
        <dbReference type="ARBA" id="ARBA00023136"/>
    </source>
</evidence>